<protein>
    <submittedName>
        <fullName evidence="7">DNA damage-inducible protein F</fullName>
    </submittedName>
</protein>
<accession>A0A2H9TBH0</accession>
<evidence type="ECO:0000313" key="7">
    <source>
        <dbReference type="EMBL" id="PJE80595.1"/>
    </source>
</evidence>
<dbReference type="InterPro" id="IPR044644">
    <property type="entry name" value="DinF-like"/>
</dbReference>
<dbReference type="Pfam" id="PF01554">
    <property type="entry name" value="MatE"/>
    <property type="match status" value="2"/>
</dbReference>
<gene>
    <name evidence="7" type="primary">dinF</name>
    <name evidence="7" type="ORF">CI610_00417</name>
</gene>
<reference evidence="7" key="1">
    <citation type="journal article" date="2017" name="Appl. Environ. Microbiol.">
        <title>Molecular characterization of an Endozoicomonas-like organism causing infection in king scallop Pecten maximus L.</title>
        <authorList>
            <person name="Cano I."/>
            <person name="van Aerle R."/>
            <person name="Ross S."/>
            <person name="Verner-Jeffreys D.W."/>
            <person name="Paley R.K."/>
            <person name="Rimmer G."/>
            <person name="Ryder D."/>
            <person name="Hooper P."/>
            <person name="Stone D."/>
            <person name="Feist S.W."/>
        </authorList>
    </citation>
    <scope>NUCLEOTIDE SEQUENCE</scope>
</reference>
<dbReference type="NCBIfam" id="TIGR00797">
    <property type="entry name" value="matE"/>
    <property type="match status" value="1"/>
</dbReference>
<feature type="transmembrane region" description="Helical" evidence="6">
    <location>
        <begin position="308"/>
        <end position="331"/>
    </location>
</feature>
<evidence type="ECO:0000256" key="2">
    <source>
        <dbReference type="ARBA" id="ARBA00010199"/>
    </source>
</evidence>
<feature type="transmembrane region" description="Helical" evidence="6">
    <location>
        <begin position="351"/>
        <end position="369"/>
    </location>
</feature>
<organism evidence="7">
    <name type="scientific">invertebrate metagenome</name>
    <dbReference type="NCBI Taxonomy" id="1711999"/>
    <lineage>
        <taxon>unclassified sequences</taxon>
        <taxon>metagenomes</taxon>
        <taxon>organismal metagenomes</taxon>
    </lineage>
</organism>
<feature type="transmembrane region" description="Helical" evidence="6">
    <location>
        <begin position="159"/>
        <end position="182"/>
    </location>
</feature>
<name>A0A2H9TBH0_9ZZZZ</name>
<feature type="transmembrane region" description="Helical" evidence="6">
    <location>
        <begin position="381"/>
        <end position="399"/>
    </location>
</feature>
<evidence type="ECO:0000256" key="1">
    <source>
        <dbReference type="ARBA" id="ARBA00004141"/>
    </source>
</evidence>
<evidence type="ECO:0000256" key="3">
    <source>
        <dbReference type="ARBA" id="ARBA00022692"/>
    </source>
</evidence>
<evidence type="ECO:0000256" key="5">
    <source>
        <dbReference type="ARBA" id="ARBA00023136"/>
    </source>
</evidence>
<feature type="transmembrane region" description="Helical" evidence="6">
    <location>
        <begin position="129"/>
        <end position="152"/>
    </location>
</feature>
<dbReference type="GO" id="GO:0005886">
    <property type="term" value="C:plasma membrane"/>
    <property type="evidence" value="ECO:0007669"/>
    <property type="project" value="TreeGrafter"/>
</dbReference>
<evidence type="ECO:0000256" key="6">
    <source>
        <dbReference type="SAM" id="Phobius"/>
    </source>
</evidence>
<comment type="similarity">
    <text evidence="2">Belongs to the multi antimicrobial extrusion (MATE) (TC 2.A.66.1) family.</text>
</comment>
<comment type="caution">
    <text evidence="7">The sequence shown here is derived from an EMBL/GenBank/DDBJ whole genome shotgun (WGS) entry which is preliminary data.</text>
</comment>
<dbReference type="InterPro" id="IPR002528">
    <property type="entry name" value="MATE_fam"/>
</dbReference>
<proteinExistence type="inferred from homology"/>
<dbReference type="AlphaFoldDB" id="A0A2H9TBH0"/>
<dbReference type="PANTHER" id="PTHR42893:SF46">
    <property type="entry name" value="PROTEIN DETOXIFICATION 44, CHLOROPLASTIC"/>
    <property type="match status" value="1"/>
</dbReference>
<sequence>MAHSKVFRRVWQFAWPAILANISVPLLGLVDAAVLGHLSSSEFLGGVAVGTTMLSIIFWAFGFLRMGTTGMIAQARGRRDSVAIARGLLQSVFLAIGIGGILLLGAPLILSLGLPFFYASDSVSAQADVYFTIRMLSAPAVLMNYTLIGWLLGMQKPRYSLLILLLSNILNIVLDLLFVTVWGMATRGAALATVIADYSSLVLGIWLVYRLLPMPVNRKLLCEAIDGRAFYRLLVVNRHLFIRTLCLLSAQAFFTSRGAQLGDDVLAANALLLNFLMLISNGLDGIANAAESLSGEALGQRREDKFRQVLSVTGLCSLVCGVGLTLVFALGGSTMINGLTSIPAVADNARYYLPWLIIMPLVSVWCFWLDGIFIGAMKTRAMQNTTLLASLCVFLPAWYFSKGLGNNGIWLTYTLFMSARSLGLLAVCYYLSCRHKWVSACLHHDTEVVKSS</sequence>
<comment type="subcellular location">
    <subcellularLocation>
        <location evidence="1">Membrane</location>
        <topology evidence="1">Multi-pass membrane protein</topology>
    </subcellularLocation>
</comment>
<dbReference type="CDD" id="cd13136">
    <property type="entry name" value="MATE_DinF_like"/>
    <property type="match status" value="1"/>
</dbReference>
<keyword evidence="4 6" id="KW-1133">Transmembrane helix</keyword>
<feature type="transmembrane region" description="Helical" evidence="6">
    <location>
        <begin position="411"/>
        <end position="431"/>
    </location>
</feature>
<feature type="transmembrane region" description="Helical" evidence="6">
    <location>
        <begin position="87"/>
        <end position="109"/>
    </location>
</feature>
<dbReference type="EMBL" id="NSIT01000012">
    <property type="protein sequence ID" value="PJE80595.1"/>
    <property type="molecule type" value="Genomic_DNA"/>
</dbReference>
<feature type="transmembrane region" description="Helical" evidence="6">
    <location>
        <begin position="188"/>
        <end position="209"/>
    </location>
</feature>
<keyword evidence="5 6" id="KW-0472">Membrane</keyword>
<dbReference type="PANTHER" id="PTHR42893">
    <property type="entry name" value="PROTEIN DETOXIFICATION 44, CHLOROPLASTIC-RELATED"/>
    <property type="match status" value="1"/>
</dbReference>
<evidence type="ECO:0000256" key="4">
    <source>
        <dbReference type="ARBA" id="ARBA00022989"/>
    </source>
</evidence>
<feature type="transmembrane region" description="Helical" evidence="6">
    <location>
        <begin position="12"/>
        <end position="37"/>
    </location>
</feature>
<dbReference type="GO" id="GO:0042910">
    <property type="term" value="F:xenobiotic transmembrane transporter activity"/>
    <property type="evidence" value="ECO:0007669"/>
    <property type="project" value="InterPro"/>
</dbReference>
<feature type="transmembrane region" description="Helical" evidence="6">
    <location>
        <begin position="43"/>
        <end position="66"/>
    </location>
</feature>
<keyword evidence="3 6" id="KW-0812">Transmembrane</keyword>
<dbReference type="GO" id="GO:0015297">
    <property type="term" value="F:antiporter activity"/>
    <property type="evidence" value="ECO:0007669"/>
    <property type="project" value="InterPro"/>
</dbReference>